<evidence type="ECO:0000256" key="15">
    <source>
        <dbReference type="PIRSR" id="PIRSR613273-3"/>
    </source>
</evidence>
<dbReference type="SUPFAM" id="SSF55486">
    <property type="entry name" value="Metalloproteases ('zincins'), catalytic domain"/>
    <property type="match status" value="1"/>
</dbReference>
<dbReference type="Gene3D" id="3.40.390.10">
    <property type="entry name" value="Collagenase (Catalytic Domain)"/>
    <property type="match status" value="1"/>
</dbReference>
<keyword evidence="6" id="KW-0732">Signal</keyword>
<dbReference type="GO" id="GO:0004222">
    <property type="term" value="F:metalloendopeptidase activity"/>
    <property type="evidence" value="ECO:0007669"/>
    <property type="project" value="InterPro"/>
</dbReference>
<feature type="binding site" evidence="14 16">
    <location>
        <position position="418"/>
    </location>
    <ligand>
        <name>Zn(2+)</name>
        <dbReference type="ChEBI" id="CHEBI:29105"/>
        <note>catalytic</note>
    </ligand>
</feature>
<dbReference type="EMBL" id="VTPC01005446">
    <property type="protein sequence ID" value="KAF2895992.1"/>
    <property type="molecule type" value="Genomic_DNA"/>
</dbReference>
<dbReference type="CDD" id="cd04273">
    <property type="entry name" value="ZnMc_ADAMTS_like"/>
    <property type="match status" value="1"/>
</dbReference>
<feature type="region of interest" description="Disordered" evidence="17">
    <location>
        <begin position="184"/>
        <end position="210"/>
    </location>
</feature>
<evidence type="ECO:0000259" key="18">
    <source>
        <dbReference type="PROSITE" id="PS50215"/>
    </source>
</evidence>
<feature type="compositionally biased region" description="Basic residues" evidence="17">
    <location>
        <begin position="192"/>
        <end position="203"/>
    </location>
</feature>
<dbReference type="FunFam" id="2.20.100.10:FF:000006">
    <property type="entry name" value="A disintegrin and metalloproteinase with thrombospondin motifs 1"/>
    <property type="match status" value="1"/>
</dbReference>
<feature type="binding site" evidence="14 16">
    <location>
        <position position="424"/>
    </location>
    <ligand>
        <name>Zn(2+)</name>
        <dbReference type="ChEBI" id="CHEBI:29105"/>
        <note>catalytic</note>
    </ligand>
</feature>
<sequence>MGLFAKRGQRARRRAIEWTVGVLLTLLGVTEGVELNRHRGLYSNYISEAEIIIPKRVLPDGTHLSHNLTTFHDDDAAPVHFNVTLNSEERLLILRPATHFLASHAIIERHKRDVHTRSKLKPQSRNCHYQGKVYGQSYSRVAISACNGLAGMIHTEKGKYWIEPYHHEIQKIEPGHKHLIYKRSAVESERNSRKRKKKKKKYPKNCGTREPKKIAQLEWQNQIGKIAVQEKRTKRRNHLDSLGHKSRKHKDKKRKGRAVRSISSPRFVETLLVADHSMMEFHEDRDVETYLLTIMNMVSSIYLDPSIGNFINVIVVKIILLDDPLTEPELNVTTKADITLKNFCKWQKTLNPGDDSDPYHHDVAILVTRKDICARKDAPCNTLGVAHIGGMCNSNRSCSVNEDNGITLAHTITHEMGHNFGMYHDTDKIGCKGKEGNKLHVMTPIFEVDTIGVSWSRCSRRDVTNFLDKGLGECLQDEPEMMEDYQYPELPAGAMYNAELQCRLQFGLDAQVCSQPSEVCARLWCEINNTCTSQLRPAAPGTHCGKHMWCQDQKCVPIVDPPKAIDGGWGEWSAWSECSRSCGAGVSIMQRECDHPAPAAGGRFCVGERRRYKICNTDPCPEDTPSFRAIQCTSFNNHSHHGQKYTWIPFFDQDEPCELYCSDINDTMIVPWGEHALDGTPCNVGTRDVCISGICRKVGCDWVVDSTAEEDVCGICRGDGTKCDTIEGLYDKQSLEAGYKEVVMIPAEARNVYVEETNATENYLAIGSASSKKFYLNGKRHITLGGEYSVAGTQTLYERENELEKIRIPGPLKEPILIYVIFRGKSHNPGVKYQYTISKREPKKVQYLWILSDWSQCSATCGGGTQLRRPLCQESVAATMPSVVDGTATIVDESWCDNSKRPEQLMRTCNIENCPSHWWIGPWQSCPVTCAAKGEKPMRRRSIMCVDGNKMALLDQYCDRSTRPKEYEPCKSLPLCLEDR</sequence>
<dbReference type="GO" id="GO:0030198">
    <property type="term" value="P:extracellular matrix organization"/>
    <property type="evidence" value="ECO:0007669"/>
    <property type="project" value="InterPro"/>
</dbReference>
<feature type="disulfide bond" evidence="15">
    <location>
        <begin position="431"/>
        <end position="458"/>
    </location>
</feature>
<dbReference type="InterPro" id="IPR000884">
    <property type="entry name" value="TSP1_rpt"/>
</dbReference>
<dbReference type="Proteomes" id="UP000801492">
    <property type="component" value="Unassembled WGS sequence"/>
</dbReference>
<proteinExistence type="predicted"/>
<feature type="domain" description="Peptidase M12B" evidence="18">
    <location>
        <begin position="266"/>
        <end position="479"/>
    </location>
</feature>
<dbReference type="Pfam" id="PF19236">
    <property type="entry name" value="ADAMTS_CR_3"/>
    <property type="match status" value="1"/>
</dbReference>
<feature type="disulfide bond" evidence="15">
    <location>
        <begin position="593"/>
        <end position="605"/>
    </location>
</feature>
<dbReference type="Pfam" id="PF01562">
    <property type="entry name" value="Pep_M12B_propep"/>
    <property type="match status" value="1"/>
</dbReference>
<keyword evidence="9 14" id="KW-0862">Zinc</keyword>
<feature type="compositionally biased region" description="Basic residues" evidence="17">
    <location>
        <begin position="244"/>
        <end position="258"/>
    </location>
</feature>
<dbReference type="Pfam" id="PF00090">
    <property type="entry name" value="TSP_1"/>
    <property type="match status" value="1"/>
</dbReference>
<dbReference type="Gene3D" id="2.60.120.830">
    <property type="match status" value="1"/>
</dbReference>
<feature type="disulfide bond" evidence="15">
    <location>
        <begin position="520"/>
        <end position="550"/>
    </location>
</feature>
<keyword evidence="12" id="KW-0325">Glycoprotein</keyword>
<dbReference type="GO" id="GO:0006508">
    <property type="term" value="P:proteolysis"/>
    <property type="evidence" value="ECO:0007669"/>
    <property type="project" value="UniProtKB-KW"/>
</dbReference>
<keyword evidence="10" id="KW-0482">Metalloprotease</keyword>
<dbReference type="PRINTS" id="PR01857">
    <property type="entry name" value="ADAMTSFAMILY"/>
</dbReference>
<gene>
    <name evidence="19" type="ORF">ILUMI_10178</name>
</gene>
<evidence type="ECO:0000256" key="4">
    <source>
        <dbReference type="ARBA" id="ARBA00022670"/>
    </source>
</evidence>
<dbReference type="PROSITE" id="PS50215">
    <property type="entry name" value="ADAM_MEPRO"/>
    <property type="match status" value="1"/>
</dbReference>
<feature type="binding site" evidence="14">
    <location>
        <position position="477"/>
    </location>
    <ligand>
        <name>Ca(2+)</name>
        <dbReference type="ChEBI" id="CHEBI:29108"/>
        <label>2</label>
    </ligand>
</feature>
<dbReference type="GO" id="GO:0046872">
    <property type="term" value="F:metal ion binding"/>
    <property type="evidence" value="ECO:0007669"/>
    <property type="project" value="UniProtKB-KW"/>
</dbReference>
<dbReference type="PANTHER" id="PTHR13723">
    <property type="entry name" value="ADAMTS A DISINTEGRIN AND METALLOPROTEASE WITH THROMBOSPONDIN MOTIFS PROTEASE"/>
    <property type="match status" value="1"/>
</dbReference>
<evidence type="ECO:0000256" key="13">
    <source>
        <dbReference type="PIRSR" id="PIRSR613273-1"/>
    </source>
</evidence>
<evidence type="ECO:0000256" key="16">
    <source>
        <dbReference type="PROSITE-ProRule" id="PRU00276"/>
    </source>
</evidence>
<dbReference type="FunFam" id="2.60.120.830:FF:000001">
    <property type="entry name" value="A disintegrin and metalloproteinase with thrombospondin motifs 1"/>
    <property type="match status" value="1"/>
</dbReference>
<feature type="disulfide bond" evidence="15">
    <location>
        <begin position="344"/>
        <end position="398"/>
    </location>
</feature>
<evidence type="ECO:0000256" key="11">
    <source>
        <dbReference type="ARBA" id="ARBA00023157"/>
    </source>
</evidence>
<evidence type="ECO:0000313" key="19">
    <source>
        <dbReference type="EMBL" id="KAF2895992.1"/>
    </source>
</evidence>
<feature type="binding site" evidence="14">
    <location>
        <position position="477"/>
    </location>
    <ligand>
        <name>Ca(2+)</name>
        <dbReference type="ChEBI" id="CHEBI:29108"/>
        <label>1</label>
    </ligand>
</feature>
<feature type="disulfide bond" evidence="15">
    <location>
        <begin position="373"/>
        <end position="380"/>
    </location>
</feature>
<dbReference type="InterPro" id="IPR036383">
    <property type="entry name" value="TSP1_rpt_sf"/>
</dbReference>
<organism evidence="19 20">
    <name type="scientific">Ignelater luminosus</name>
    <name type="common">Cucubano</name>
    <name type="synonym">Pyrophorus luminosus</name>
    <dbReference type="NCBI Taxonomy" id="2038154"/>
    <lineage>
        <taxon>Eukaryota</taxon>
        <taxon>Metazoa</taxon>
        <taxon>Ecdysozoa</taxon>
        <taxon>Arthropoda</taxon>
        <taxon>Hexapoda</taxon>
        <taxon>Insecta</taxon>
        <taxon>Pterygota</taxon>
        <taxon>Neoptera</taxon>
        <taxon>Endopterygota</taxon>
        <taxon>Coleoptera</taxon>
        <taxon>Polyphaga</taxon>
        <taxon>Elateriformia</taxon>
        <taxon>Elateroidea</taxon>
        <taxon>Elateridae</taxon>
        <taxon>Agrypninae</taxon>
        <taxon>Pyrophorini</taxon>
        <taxon>Ignelater</taxon>
    </lineage>
</organism>
<dbReference type="SUPFAM" id="SSF82895">
    <property type="entry name" value="TSP-1 type 1 repeat"/>
    <property type="match status" value="3"/>
</dbReference>
<accession>A0A8K0GBQ2</accession>
<keyword evidence="7" id="KW-0677">Repeat</keyword>
<dbReference type="PROSITE" id="PS50092">
    <property type="entry name" value="TSP1"/>
    <property type="match status" value="3"/>
</dbReference>
<dbReference type="AlphaFoldDB" id="A0A8K0GBQ2"/>
<dbReference type="InterPro" id="IPR024079">
    <property type="entry name" value="MetalloPept_cat_dom_sf"/>
</dbReference>
<evidence type="ECO:0000256" key="9">
    <source>
        <dbReference type="ARBA" id="ARBA00022833"/>
    </source>
</evidence>
<evidence type="ECO:0000256" key="14">
    <source>
        <dbReference type="PIRSR" id="PIRSR613273-2"/>
    </source>
</evidence>
<keyword evidence="3" id="KW-0272">Extracellular matrix</keyword>
<dbReference type="Gene3D" id="3.40.1620.60">
    <property type="match status" value="1"/>
</dbReference>
<keyword evidence="11 15" id="KW-1015">Disulfide bond</keyword>
<comment type="subcellular location">
    <subcellularLocation>
        <location evidence="1">Secreted</location>
        <location evidence="1">Extracellular space</location>
        <location evidence="1">Extracellular matrix</location>
    </subcellularLocation>
</comment>
<feature type="binding site" evidence="14 16">
    <location>
        <position position="414"/>
    </location>
    <ligand>
        <name>Zn(2+)</name>
        <dbReference type="ChEBI" id="CHEBI:29105"/>
        <note>catalytic</note>
    </ligand>
</feature>
<reference evidence="19" key="1">
    <citation type="submission" date="2019-08" db="EMBL/GenBank/DDBJ databases">
        <title>The genome of the North American firefly Photinus pyralis.</title>
        <authorList>
            <consortium name="Photinus pyralis genome working group"/>
            <person name="Fallon T.R."/>
            <person name="Sander Lower S.E."/>
            <person name="Weng J.-K."/>
        </authorList>
    </citation>
    <scope>NUCLEOTIDE SEQUENCE</scope>
    <source>
        <strain evidence="19">TRF0915ILg1</strain>
        <tissue evidence="19">Whole body</tissue>
    </source>
</reference>
<keyword evidence="4" id="KW-0645">Protease</keyword>
<dbReference type="Pfam" id="PF05986">
    <property type="entry name" value="ADAMTS_spacer1"/>
    <property type="match status" value="1"/>
</dbReference>
<feature type="binding site" description="in inhibited form" evidence="14">
    <location>
        <position position="206"/>
    </location>
    <ligand>
        <name>Zn(2+)</name>
        <dbReference type="ChEBI" id="CHEBI:29105"/>
        <note>catalytic</note>
    </ligand>
</feature>
<feature type="disulfide bond" evidence="15">
    <location>
        <begin position="544"/>
        <end position="555"/>
    </location>
</feature>
<dbReference type="GO" id="GO:0031012">
    <property type="term" value="C:extracellular matrix"/>
    <property type="evidence" value="ECO:0007669"/>
    <property type="project" value="TreeGrafter"/>
</dbReference>
<dbReference type="Pfam" id="PF19030">
    <property type="entry name" value="TSP1_ADAMTS"/>
    <property type="match status" value="2"/>
</dbReference>
<dbReference type="FunFam" id="3.40.390.10:FF:000001">
    <property type="entry name" value="A disintegrin and metalloproteinase with thrombospondin motifs 1"/>
    <property type="match status" value="1"/>
</dbReference>
<evidence type="ECO:0000256" key="3">
    <source>
        <dbReference type="ARBA" id="ARBA00022530"/>
    </source>
</evidence>
<comment type="cofactor">
    <cofactor evidence="14">
        <name>Zn(2+)</name>
        <dbReference type="ChEBI" id="CHEBI:29105"/>
    </cofactor>
    <text evidence="14">Binds 1 zinc ion per subunit.</text>
</comment>
<feature type="active site" evidence="13 16">
    <location>
        <position position="415"/>
    </location>
</feature>
<dbReference type="Pfam" id="PF17771">
    <property type="entry name" value="ADAMTS_CR_2"/>
    <property type="match status" value="1"/>
</dbReference>
<comment type="caution">
    <text evidence="19">The sequence shown here is derived from an EMBL/GenBank/DDBJ whole genome shotgun (WGS) entry which is preliminary data.</text>
</comment>
<feature type="disulfide bond" evidence="15">
    <location>
        <begin position="578"/>
        <end position="615"/>
    </location>
</feature>
<keyword evidence="8" id="KW-0378">Hydrolase</keyword>
<feature type="disulfide bond" evidence="15">
    <location>
        <begin position="392"/>
        <end position="474"/>
    </location>
</feature>
<keyword evidence="2" id="KW-0964">Secreted</keyword>
<dbReference type="InterPro" id="IPR002870">
    <property type="entry name" value="Peptidase_M12B_N"/>
</dbReference>
<dbReference type="InterPro" id="IPR001590">
    <property type="entry name" value="Peptidase_M12B"/>
</dbReference>
<dbReference type="PANTHER" id="PTHR13723:SF200">
    <property type="entry name" value="ADAM METALLOPEPTIDASE WITH THROMBOSPONDIN TYPE 1 MOTIF B, ISOFORM B"/>
    <property type="match status" value="1"/>
</dbReference>
<evidence type="ECO:0000256" key="2">
    <source>
        <dbReference type="ARBA" id="ARBA00022525"/>
    </source>
</evidence>
<dbReference type="SMART" id="SM00209">
    <property type="entry name" value="TSP1"/>
    <property type="match status" value="3"/>
</dbReference>
<keyword evidence="20" id="KW-1185">Reference proteome</keyword>
<evidence type="ECO:0000256" key="7">
    <source>
        <dbReference type="ARBA" id="ARBA00022737"/>
    </source>
</evidence>
<feature type="binding site" evidence="14">
    <location>
        <position position="269"/>
    </location>
    <ligand>
        <name>Ca(2+)</name>
        <dbReference type="ChEBI" id="CHEBI:29108"/>
        <label>2</label>
    </ligand>
</feature>
<dbReference type="OrthoDB" id="412680at2759"/>
<dbReference type="InterPro" id="IPR045371">
    <property type="entry name" value="ADAMTS_CR_3"/>
</dbReference>
<feature type="binding site" evidence="14">
    <location>
        <position position="362"/>
    </location>
    <ligand>
        <name>Ca(2+)</name>
        <dbReference type="ChEBI" id="CHEBI:29108"/>
        <label>1</label>
    </ligand>
</feature>
<dbReference type="InterPro" id="IPR010294">
    <property type="entry name" value="ADAMTS_spacer1"/>
</dbReference>
<feature type="binding site" evidence="14">
    <location>
        <position position="269"/>
    </location>
    <ligand>
        <name>Ca(2+)</name>
        <dbReference type="ChEBI" id="CHEBI:29108"/>
        <label>1</label>
    </ligand>
</feature>
<feature type="disulfide bond" evidence="15">
    <location>
        <begin position="513"/>
        <end position="531"/>
    </location>
</feature>
<keyword evidence="5 14" id="KW-0479">Metal-binding</keyword>
<evidence type="ECO:0000256" key="8">
    <source>
        <dbReference type="ARBA" id="ARBA00022801"/>
    </source>
</evidence>
<comment type="caution">
    <text evidence="16">Lacks conserved residue(s) required for the propagation of feature annotation.</text>
</comment>
<evidence type="ECO:0000313" key="20">
    <source>
        <dbReference type="Proteomes" id="UP000801492"/>
    </source>
</evidence>
<protein>
    <recommendedName>
        <fullName evidence="18">Peptidase M12B domain-containing protein</fullName>
    </recommendedName>
</protein>
<evidence type="ECO:0000256" key="6">
    <source>
        <dbReference type="ARBA" id="ARBA00022729"/>
    </source>
</evidence>
<dbReference type="InterPro" id="IPR013273">
    <property type="entry name" value="ADAMTS/ADAMTS-like"/>
</dbReference>
<feature type="binding site" evidence="14">
    <location>
        <position position="355"/>
    </location>
    <ligand>
        <name>Ca(2+)</name>
        <dbReference type="ChEBI" id="CHEBI:29108"/>
        <label>2</label>
    </ligand>
</feature>
<evidence type="ECO:0000256" key="5">
    <source>
        <dbReference type="ARBA" id="ARBA00022723"/>
    </source>
</evidence>
<name>A0A8K0GBQ2_IGNLU</name>
<feature type="disulfide bond" evidence="15">
    <location>
        <begin position="582"/>
        <end position="620"/>
    </location>
</feature>
<evidence type="ECO:0000256" key="17">
    <source>
        <dbReference type="SAM" id="MobiDB-lite"/>
    </source>
</evidence>
<dbReference type="Gene3D" id="2.20.100.10">
    <property type="entry name" value="Thrombospondin type-1 (TSP1) repeat"/>
    <property type="match status" value="2"/>
</dbReference>
<evidence type="ECO:0000256" key="12">
    <source>
        <dbReference type="ARBA" id="ARBA00023180"/>
    </source>
</evidence>
<feature type="binding site" evidence="14">
    <location>
        <position position="474"/>
    </location>
    <ligand>
        <name>Ca(2+)</name>
        <dbReference type="ChEBI" id="CHEBI:29108"/>
        <label>1</label>
    </ligand>
</feature>
<keyword evidence="14" id="KW-0106">Calcium</keyword>
<evidence type="ECO:0000256" key="1">
    <source>
        <dbReference type="ARBA" id="ARBA00004498"/>
    </source>
</evidence>
<dbReference type="InterPro" id="IPR041645">
    <property type="entry name" value="ADAMTS_CR_2"/>
</dbReference>
<feature type="disulfide bond" evidence="15">
    <location>
        <begin position="502"/>
        <end position="525"/>
    </location>
</feature>
<dbReference type="InterPro" id="IPR050439">
    <property type="entry name" value="ADAMTS_ADAMTS-like"/>
</dbReference>
<dbReference type="Pfam" id="PF01421">
    <property type="entry name" value="Reprolysin"/>
    <property type="match status" value="1"/>
</dbReference>
<feature type="binding site" evidence="14">
    <location>
        <position position="355"/>
    </location>
    <ligand>
        <name>Ca(2+)</name>
        <dbReference type="ChEBI" id="CHEBI:29108"/>
        <label>1</label>
    </ligand>
</feature>
<evidence type="ECO:0000256" key="10">
    <source>
        <dbReference type="ARBA" id="ARBA00023049"/>
    </source>
</evidence>
<feature type="region of interest" description="Disordered" evidence="17">
    <location>
        <begin position="234"/>
        <end position="259"/>
    </location>
</feature>